<proteinExistence type="inferred from homology"/>
<accession>A0A9B4JR08</accession>
<evidence type="ECO:0000313" key="4">
    <source>
        <dbReference type="Proteomes" id="UP001652623"/>
    </source>
</evidence>
<protein>
    <submittedName>
        <fullName evidence="5">Transcription termination factor MTEF1, chloroplastic</fullName>
    </submittedName>
</protein>
<evidence type="ECO:0000256" key="1">
    <source>
        <dbReference type="ARBA" id="ARBA00007692"/>
    </source>
</evidence>
<evidence type="ECO:0000256" key="3">
    <source>
        <dbReference type="ARBA" id="ARBA00022946"/>
    </source>
</evidence>
<keyword evidence="4" id="KW-1185">Reference proteome</keyword>
<organism evidence="4 5">
    <name type="scientific">Ziziphus jujuba</name>
    <name type="common">Chinese jujube</name>
    <name type="synonym">Ziziphus sativa</name>
    <dbReference type="NCBI Taxonomy" id="326968"/>
    <lineage>
        <taxon>Eukaryota</taxon>
        <taxon>Viridiplantae</taxon>
        <taxon>Streptophyta</taxon>
        <taxon>Embryophyta</taxon>
        <taxon>Tracheophyta</taxon>
        <taxon>Spermatophyta</taxon>
        <taxon>Magnoliopsida</taxon>
        <taxon>eudicotyledons</taxon>
        <taxon>Gunneridae</taxon>
        <taxon>Pentapetalae</taxon>
        <taxon>rosids</taxon>
        <taxon>fabids</taxon>
        <taxon>Rosales</taxon>
        <taxon>Rhamnaceae</taxon>
        <taxon>Paliureae</taxon>
        <taxon>Ziziphus</taxon>
    </lineage>
</organism>
<keyword evidence="2" id="KW-0805">Transcription regulation</keyword>
<comment type="similarity">
    <text evidence="1">Belongs to the mTERF family.</text>
</comment>
<dbReference type="Pfam" id="PF02536">
    <property type="entry name" value="mTERF"/>
    <property type="match status" value="1"/>
</dbReference>
<keyword evidence="2" id="KW-0804">Transcription</keyword>
<dbReference type="PANTHER" id="PTHR13068">
    <property type="entry name" value="CGI-12 PROTEIN-RELATED"/>
    <property type="match status" value="1"/>
</dbReference>
<dbReference type="Proteomes" id="UP001652623">
    <property type="component" value="Chromosome 9"/>
</dbReference>
<evidence type="ECO:0000313" key="5">
    <source>
        <dbReference type="RefSeq" id="XP_015902870.2"/>
    </source>
</evidence>
<evidence type="ECO:0000256" key="2">
    <source>
        <dbReference type="ARBA" id="ARBA00022472"/>
    </source>
</evidence>
<dbReference type="Gene3D" id="1.25.70.10">
    <property type="entry name" value="Transcription termination factor 3, mitochondrial"/>
    <property type="match status" value="1"/>
</dbReference>
<sequence>MLLQLQCLCLSSSSSSSSTKTTKPKTLYPTPNQPPHFIKFRTSHRENLRYLKTLGVIDPQTKPNNLPLPDDVDQILLTVDFLKSKGFSDSDFPRLEFLSPELFSSNLDPTDIAPVFDFLAADLSASVEDTRRLILQCPPILFSDVEYCLRPTLHYLRKLGLERLDRPTSLNAHLLNTRVEKLRMKIGFLRRIGLSYDESSRVCARVPAIFGYSIEENLKPKYEYLVMEMERNLEELKKFPQYFAFSLEKKIKPRHLHLKQRNVRIPLNRMLIWSDQRFYAKWK</sequence>
<dbReference type="InterPro" id="IPR003690">
    <property type="entry name" value="MTERF"/>
</dbReference>
<dbReference type="GeneID" id="107435759"/>
<dbReference type="RefSeq" id="XP_015902870.2">
    <property type="nucleotide sequence ID" value="XM_016047384.4"/>
</dbReference>
<dbReference type="InterPro" id="IPR038538">
    <property type="entry name" value="MTERF_sf"/>
</dbReference>
<keyword evidence="2" id="KW-0806">Transcription termination</keyword>
<keyword evidence="3" id="KW-0809">Transit peptide</keyword>
<dbReference type="SMART" id="SM00733">
    <property type="entry name" value="Mterf"/>
    <property type="match status" value="5"/>
</dbReference>
<name>A0A9B4JR08_ZIZJJ</name>
<gene>
    <name evidence="5" type="primary">LOC107435759</name>
</gene>
<dbReference type="PANTHER" id="PTHR13068:SF139">
    <property type="entry name" value="TRANSCRIPTION TERMINATION FACTOR MTEF1, CHLOROPLASTIC"/>
    <property type="match status" value="1"/>
</dbReference>
<reference evidence="5" key="1">
    <citation type="submission" date="2025-08" db="UniProtKB">
        <authorList>
            <consortium name="RefSeq"/>
        </authorList>
    </citation>
    <scope>IDENTIFICATION</scope>
    <source>
        <tissue evidence="5">Seedling</tissue>
    </source>
</reference>